<evidence type="ECO:0000313" key="1">
    <source>
        <dbReference type="EMBL" id="KAJ8881775.1"/>
    </source>
</evidence>
<name>A0ABQ9HBS7_9NEOP</name>
<protein>
    <submittedName>
        <fullName evidence="1">Uncharacterized protein</fullName>
    </submittedName>
</protein>
<dbReference type="EMBL" id="JARBHB010000006">
    <property type="protein sequence ID" value="KAJ8881775.1"/>
    <property type="molecule type" value="Genomic_DNA"/>
</dbReference>
<organism evidence="1 2">
    <name type="scientific">Dryococelus australis</name>
    <dbReference type="NCBI Taxonomy" id="614101"/>
    <lineage>
        <taxon>Eukaryota</taxon>
        <taxon>Metazoa</taxon>
        <taxon>Ecdysozoa</taxon>
        <taxon>Arthropoda</taxon>
        <taxon>Hexapoda</taxon>
        <taxon>Insecta</taxon>
        <taxon>Pterygota</taxon>
        <taxon>Neoptera</taxon>
        <taxon>Polyneoptera</taxon>
        <taxon>Phasmatodea</taxon>
        <taxon>Verophasmatodea</taxon>
        <taxon>Anareolatae</taxon>
        <taxon>Phasmatidae</taxon>
        <taxon>Eurycanthinae</taxon>
        <taxon>Dryococelus</taxon>
    </lineage>
</organism>
<sequence>MKELIDSLVLKTPHTSHVTFWEIHENYKGILKKKGRNTEFMYGWITEFGRKLNDHNLHSRYTYVIPLPHFTRSRVSRWHISLLGWIRREEKVEEVQESAVWMLDAGIVECDAGDGWVWVVSHLAVEFLGMASDQVGWRLYVAQAIQKFDRYVSWPAKDDA</sequence>
<dbReference type="Proteomes" id="UP001159363">
    <property type="component" value="Chromosome 5"/>
</dbReference>
<evidence type="ECO:0000313" key="2">
    <source>
        <dbReference type="Proteomes" id="UP001159363"/>
    </source>
</evidence>
<proteinExistence type="predicted"/>
<accession>A0ABQ9HBS7</accession>
<comment type="caution">
    <text evidence="1">The sequence shown here is derived from an EMBL/GenBank/DDBJ whole genome shotgun (WGS) entry which is preliminary data.</text>
</comment>
<gene>
    <name evidence="1" type="ORF">PR048_018261</name>
</gene>
<reference evidence="1 2" key="1">
    <citation type="submission" date="2023-02" db="EMBL/GenBank/DDBJ databases">
        <title>LHISI_Scaffold_Assembly.</title>
        <authorList>
            <person name="Stuart O.P."/>
            <person name="Cleave R."/>
            <person name="Magrath M.J.L."/>
            <person name="Mikheyev A.S."/>
        </authorList>
    </citation>
    <scope>NUCLEOTIDE SEQUENCE [LARGE SCALE GENOMIC DNA]</scope>
    <source>
        <strain evidence="1">Daus_M_001</strain>
        <tissue evidence="1">Leg muscle</tissue>
    </source>
</reference>
<keyword evidence="2" id="KW-1185">Reference proteome</keyword>